<keyword evidence="3" id="KW-1185">Reference proteome</keyword>
<organism evidence="2 3">
    <name type="scientific">Paenibacillus turicensis</name>
    <dbReference type="NCBI Taxonomy" id="160487"/>
    <lineage>
        <taxon>Bacteria</taxon>
        <taxon>Bacillati</taxon>
        <taxon>Bacillota</taxon>
        <taxon>Bacilli</taxon>
        <taxon>Bacillales</taxon>
        <taxon>Paenibacillaceae</taxon>
        <taxon>Paenibacillus</taxon>
    </lineage>
</organism>
<dbReference type="RefSeq" id="WP_210090591.1">
    <property type="nucleotide sequence ID" value="NZ_JAGGKG010000021.1"/>
</dbReference>
<gene>
    <name evidence="2" type="ORF">J2Z32_003665</name>
</gene>
<dbReference type="EMBL" id="JAGGKG010000021">
    <property type="protein sequence ID" value="MBP1907000.1"/>
    <property type="molecule type" value="Genomic_DNA"/>
</dbReference>
<name>A0ABS4FWU7_9BACL</name>
<dbReference type="InterPro" id="IPR041657">
    <property type="entry name" value="HTH_17"/>
</dbReference>
<evidence type="ECO:0000313" key="2">
    <source>
        <dbReference type="EMBL" id="MBP1907000.1"/>
    </source>
</evidence>
<comment type="caution">
    <text evidence="2">The sequence shown here is derived from an EMBL/GenBank/DDBJ whole genome shotgun (WGS) entry which is preliminary data.</text>
</comment>
<evidence type="ECO:0000313" key="3">
    <source>
        <dbReference type="Proteomes" id="UP001519272"/>
    </source>
</evidence>
<dbReference type="NCBIfam" id="TIGR01764">
    <property type="entry name" value="excise"/>
    <property type="match status" value="1"/>
</dbReference>
<dbReference type="Proteomes" id="UP001519272">
    <property type="component" value="Unassembled WGS sequence"/>
</dbReference>
<accession>A0ABS4FWU7</accession>
<dbReference type="InterPro" id="IPR009061">
    <property type="entry name" value="DNA-bd_dom_put_sf"/>
</dbReference>
<dbReference type="InterPro" id="IPR010093">
    <property type="entry name" value="SinI_DNA-bd"/>
</dbReference>
<feature type="domain" description="Helix-turn-helix" evidence="1">
    <location>
        <begin position="5"/>
        <end position="53"/>
    </location>
</feature>
<dbReference type="Pfam" id="PF12728">
    <property type="entry name" value="HTH_17"/>
    <property type="match status" value="1"/>
</dbReference>
<evidence type="ECO:0000259" key="1">
    <source>
        <dbReference type="Pfam" id="PF12728"/>
    </source>
</evidence>
<sequence length="161" mass="18298">MGNRYYSVEQISEMLKIHPKTIQRYIREGKLFASKIGKSWRITGHDLSIFIENSKTQLKAEGTSENKRSILKTKISSVIDIDVDDNEIASRIINAVMALANTKYTDHTQQDSCNLHAHFIEAENKVRITIWGNIQFAQAIVNLVATLTASIAQESRDKNEY</sequence>
<dbReference type="SUPFAM" id="SSF46955">
    <property type="entry name" value="Putative DNA-binding domain"/>
    <property type="match status" value="1"/>
</dbReference>
<reference evidence="2 3" key="1">
    <citation type="submission" date="2021-03" db="EMBL/GenBank/DDBJ databases">
        <title>Genomic Encyclopedia of Type Strains, Phase IV (KMG-IV): sequencing the most valuable type-strain genomes for metagenomic binning, comparative biology and taxonomic classification.</title>
        <authorList>
            <person name="Goeker M."/>
        </authorList>
    </citation>
    <scope>NUCLEOTIDE SEQUENCE [LARGE SCALE GENOMIC DNA]</scope>
    <source>
        <strain evidence="2 3">DSM 14349</strain>
    </source>
</reference>
<proteinExistence type="predicted"/>
<protein>
    <submittedName>
        <fullName evidence="2">Excisionase family DNA binding protein</fullName>
    </submittedName>
</protein>